<keyword evidence="1" id="KW-0472">Membrane</keyword>
<name>F0W3X0_9STRA</name>
<dbReference type="AlphaFoldDB" id="F0W3X0"/>
<reference evidence="3" key="1">
    <citation type="journal article" date="2011" name="PLoS Biol.">
        <title>Gene gain and loss during evolution of obligate parasitism in the white rust pathogen of Arabidopsis thaliana.</title>
        <authorList>
            <person name="Kemen E."/>
            <person name="Gardiner A."/>
            <person name="Schultz-Larsen T."/>
            <person name="Kemen A.C."/>
            <person name="Balmuth A.L."/>
            <person name="Robert-Seilaniantz A."/>
            <person name="Bailey K."/>
            <person name="Holub E."/>
            <person name="Studholme D.J."/>
            <person name="Maclean D."/>
            <person name="Jones J.D."/>
        </authorList>
    </citation>
    <scope>NUCLEOTIDE SEQUENCE</scope>
</reference>
<accession>F0W3X0</accession>
<dbReference type="EMBL" id="FR824060">
    <property type="protein sequence ID" value="CCA15765.1"/>
    <property type="molecule type" value="Genomic_DNA"/>
</dbReference>
<keyword evidence="2" id="KW-0732">Signal</keyword>
<proteinExistence type="predicted"/>
<evidence type="ECO:0000313" key="3">
    <source>
        <dbReference type="EMBL" id="CCA15765.1"/>
    </source>
</evidence>
<keyword evidence="1" id="KW-1133">Transmembrane helix</keyword>
<keyword evidence="1" id="KW-0812">Transmembrane</keyword>
<feature type="signal peptide" evidence="2">
    <location>
        <begin position="1"/>
        <end position="22"/>
    </location>
</feature>
<feature type="chain" id="PRO_5003259624" evidence="2">
    <location>
        <begin position="23"/>
        <end position="121"/>
    </location>
</feature>
<reference evidence="3" key="2">
    <citation type="submission" date="2011-02" db="EMBL/GenBank/DDBJ databases">
        <authorList>
            <person name="MacLean D."/>
        </authorList>
    </citation>
    <scope>NUCLEOTIDE SEQUENCE</scope>
</reference>
<evidence type="ECO:0000256" key="2">
    <source>
        <dbReference type="SAM" id="SignalP"/>
    </source>
</evidence>
<feature type="transmembrane region" description="Helical" evidence="1">
    <location>
        <begin position="101"/>
        <end position="120"/>
    </location>
</feature>
<dbReference type="HOGENOM" id="CLU_2042379_0_0_1"/>
<organism evidence="3">
    <name type="scientific">Albugo laibachii Nc14</name>
    <dbReference type="NCBI Taxonomy" id="890382"/>
    <lineage>
        <taxon>Eukaryota</taxon>
        <taxon>Sar</taxon>
        <taxon>Stramenopiles</taxon>
        <taxon>Oomycota</taxon>
        <taxon>Peronosporomycetes</taxon>
        <taxon>Albuginales</taxon>
        <taxon>Albuginaceae</taxon>
        <taxon>Albugo</taxon>
    </lineage>
</organism>
<protein>
    <submittedName>
        <fullName evidence="3">AlNc14C15G1671 protein</fullName>
    </submittedName>
</protein>
<sequence>MITTNVINFLGCWINLPSTVLSATFSDLADHCCRYGIGRSTCKCNSDPRPSWRDTSTLVWCTPISRSSVFSTVTNFLHAGHCLVLWWCADTTLQDCHQQDILSALTGIACTGNLLYFYLFL</sequence>
<gene>
    <name evidence="3" type="primary">AlNc14C15G1671</name>
    <name evidence="3" type="ORF">ALNC14_019080</name>
</gene>
<evidence type="ECO:0000256" key="1">
    <source>
        <dbReference type="SAM" id="Phobius"/>
    </source>
</evidence>